<evidence type="ECO:0000256" key="1">
    <source>
        <dbReference type="ARBA" id="ARBA00022729"/>
    </source>
</evidence>
<dbReference type="PANTHER" id="PTHR35841:SF1">
    <property type="entry name" value="PHOSPHONATES-BINDING PERIPLASMIC PROTEIN"/>
    <property type="match status" value="1"/>
</dbReference>
<dbReference type="GO" id="GO:0043190">
    <property type="term" value="C:ATP-binding cassette (ABC) transporter complex"/>
    <property type="evidence" value="ECO:0007669"/>
    <property type="project" value="InterPro"/>
</dbReference>
<name>A0A554NC50_9EURY</name>
<dbReference type="NCBIfam" id="TIGR01098">
    <property type="entry name" value="3A0109s03R"/>
    <property type="match status" value="1"/>
</dbReference>
<dbReference type="PANTHER" id="PTHR35841">
    <property type="entry name" value="PHOSPHONATES-BINDING PERIPLASMIC PROTEIN"/>
    <property type="match status" value="1"/>
</dbReference>
<dbReference type="AlphaFoldDB" id="A0A554NC50"/>
<proteinExistence type="predicted"/>
<keyword evidence="4" id="KW-1185">Reference proteome</keyword>
<dbReference type="PROSITE" id="PS51318">
    <property type="entry name" value="TAT"/>
    <property type="match status" value="1"/>
</dbReference>
<dbReference type="Pfam" id="PF12974">
    <property type="entry name" value="Phosphonate-bd"/>
    <property type="match status" value="1"/>
</dbReference>
<accession>A0A554NC50</accession>
<dbReference type="OrthoDB" id="146127at2157"/>
<evidence type="ECO:0000313" key="3">
    <source>
        <dbReference type="EMBL" id="TSD14905.1"/>
    </source>
</evidence>
<gene>
    <name evidence="3" type="ORF">DP107_07355</name>
</gene>
<feature type="region of interest" description="Disordered" evidence="2">
    <location>
        <begin position="27"/>
        <end position="56"/>
    </location>
</feature>
<evidence type="ECO:0000313" key="4">
    <source>
        <dbReference type="Proteomes" id="UP000319894"/>
    </source>
</evidence>
<dbReference type="GO" id="GO:0055085">
    <property type="term" value="P:transmembrane transport"/>
    <property type="evidence" value="ECO:0007669"/>
    <property type="project" value="InterPro"/>
</dbReference>
<dbReference type="Proteomes" id="UP000319894">
    <property type="component" value="Unassembled WGS sequence"/>
</dbReference>
<dbReference type="SUPFAM" id="SSF53850">
    <property type="entry name" value="Periplasmic binding protein-like II"/>
    <property type="match status" value="1"/>
</dbReference>
<evidence type="ECO:0000256" key="2">
    <source>
        <dbReference type="SAM" id="MobiDB-lite"/>
    </source>
</evidence>
<reference evidence="3 4" key="1">
    <citation type="submission" date="2018-06" db="EMBL/GenBank/DDBJ databases">
        <title>Natronomonas sp. F16-60 a new haloarchaeon isolated from a solar saltern of Isla Cristina, Huelva, Spain.</title>
        <authorList>
            <person name="Duran-Viseras A."/>
            <person name="Sanchez-Porro C."/>
            <person name="Ventosa A."/>
        </authorList>
    </citation>
    <scope>NUCLEOTIDE SEQUENCE [LARGE SCALE GENOMIC DNA]</scope>
    <source>
        <strain evidence="3 4">F16-60</strain>
    </source>
</reference>
<sequence>MTPAPSTRRRFLGGTSAVLAAALAGCTGGDGGGSGDGDDGDGGGSDPTDTPVPYGNGEINFIMSPSEPQDYMERQYQPVKEHLADEVGLTTKLKYARNYSAVLQAMGSGTADIAETGPFAAALGVNAGRADIALQRYAYGSWDYTSVIVTKESSDIESLSDLEGETIAFADRLSASGALFPLFMLKEAGLGIGNFPQDKGSAEFDATFSGHAQAFTQLEEDQAPAAGVGQFITLNDDRELKDGYEYVETYDGIPRAPIVTSVELSEAEKSQLVDALEGASDGIYHGADGEADTDDDLWFSDVRPADVDTYQPVIDVAVELGVGADQLEA</sequence>
<dbReference type="EMBL" id="QMDX01000003">
    <property type="protein sequence ID" value="TSD14905.1"/>
    <property type="molecule type" value="Genomic_DNA"/>
</dbReference>
<organism evidence="3 4">
    <name type="scientific">Haloglomus irregulare</name>
    <dbReference type="NCBI Taxonomy" id="2234134"/>
    <lineage>
        <taxon>Archaea</taxon>
        <taxon>Methanobacteriati</taxon>
        <taxon>Methanobacteriota</taxon>
        <taxon>Stenosarchaea group</taxon>
        <taxon>Halobacteria</taxon>
        <taxon>Halobacteriales</taxon>
        <taxon>Natronomonadaceae</taxon>
        <taxon>Haloglomus</taxon>
    </lineage>
</organism>
<comment type="caution">
    <text evidence="3">The sequence shown here is derived from an EMBL/GenBank/DDBJ whole genome shotgun (WGS) entry which is preliminary data.</text>
</comment>
<dbReference type="InParanoid" id="A0A554NC50"/>
<dbReference type="Gene3D" id="3.40.190.10">
    <property type="entry name" value="Periplasmic binding protein-like II"/>
    <property type="match status" value="2"/>
</dbReference>
<keyword evidence="1" id="KW-0732">Signal</keyword>
<dbReference type="InterPro" id="IPR006311">
    <property type="entry name" value="TAT_signal"/>
</dbReference>
<dbReference type="InterPro" id="IPR005770">
    <property type="entry name" value="PhnD"/>
</dbReference>
<protein>
    <submittedName>
        <fullName evidence="3">Phosphate ABC transporter substrate-binding protein</fullName>
    </submittedName>
</protein>